<evidence type="ECO:0000259" key="3">
    <source>
        <dbReference type="Pfam" id="PF23055"/>
    </source>
</evidence>
<dbReference type="GO" id="GO:0000723">
    <property type="term" value="P:telomere maintenance"/>
    <property type="evidence" value="ECO:0007669"/>
    <property type="project" value="InterPro"/>
</dbReference>
<keyword evidence="1" id="KW-0234">DNA repair</keyword>
<keyword evidence="1" id="KW-0233">DNA recombination</keyword>
<organism evidence="4 5">
    <name type="scientific">Araneus ventricosus</name>
    <name type="common">Orbweaver spider</name>
    <name type="synonym">Epeira ventricosa</name>
    <dbReference type="NCBI Taxonomy" id="182803"/>
    <lineage>
        <taxon>Eukaryota</taxon>
        <taxon>Metazoa</taxon>
        <taxon>Ecdysozoa</taxon>
        <taxon>Arthropoda</taxon>
        <taxon>Chelicerata</taxon>
        <taxon>Arachnida</taxon>
        <taxon>Araneae</taxon>
        <taxon>Araneomorphae</taxon>
        <taxon>Entelegynae</taxon>
        <taxon>Araneoidea</taxon>
        <taxon>Araneidae</taxon>
        <taxon>Araneus</taxon>
    </lineage>
</organism>
<dbReference type="Pfam" id="PF05970">
    <property type="entry name" value="PIF1"/>
    <property type="match status" value="1"/>
</dbReference>
<dbReference type="Proteomes" id="UP000499080">
    <property type="component" value="Unassembled WGS sequence"/>
</dbReference>
<dbReference type="EC" id="5.6.2.3" evidence="1"/>
<dbReference type="Pfam" id="PF23055">
    <property type="entry name" value="DUF7041"/>
    <property type="match status" value="1"/>
</dbReference>
<gene>
    <name evidence="4" type="ORF">AVEN_108458_1</name>
</gene>
<dbReference type="InterPro" id="IPR055469">
    <property type="entry name" value="DUF7041"/>
</dbReference>
<protein>
    <recommendedName>
        <fullName evidence="1">ATP-dependent DNA helicase</fullName>
        <ecNumber evidence="1">5.6.2.3</ecNumber>
    </recommendedName>
</protein>
<proteinExistence type="inferred from homology"/>
<reference evidence="4 5" key="1">
    <citation type="journal article" date="2019" name="Sci. Rep.">
        <title>Orb-weaving spider Araneus ventricosus genome elucidates the spidroin gene catalogue.</title>
        <authorList>
            <person name="Kono N."/>
            <person name="Nakamura H."/>
            <person name="Ohtoshi R."/>
            <person name="Moran D.A.P."/>
            <person name="Shinohara A."/>
            <person name="Yoshida Y."/>
            <person name="Fujiwara M."/>
            <person name="Mori M."/>
            <person name="Tomita M."/>
            <person name="Arakawa K."/>
        </authorList>
    </citation>
    <scope>NUCLEOTIDE SEQUENCE [LARGE SCALE GENOMIC DNA]</scope>
</reference>
<dbReference type="GO" id="GO:0006310">
    <property type="term" value="P:DNA recombination"/>
    <property type="evidence" value="ECO:0007669"/>
    <property type="project" value="UniProtKB-KW"/>
</dbReference>
<accession>A0A4Y2JA81</accession>
<evidence type="ECO:0000256" key="1">
    <source>
        <dbReference type="RuleBase" id="RU363044"/>
    </source>
</evidence>
<feature type="domain" description="DNA helicase Pif1-like DEAD-box helicase" evidence="2">
    <location>
        <begin position="2"/>
        <end position="65"/>
    </location>
</feature>
<dbReference type="InterPro" id="IPR010285">
    <property type="entry name" value="DNA_helicase_pif1-like_DEAD"/>
</dbReference>
<sequence>MRDLRNVNRIIGGVGILLSGDFRQTLPVISRASSVHELNACLKASELCQYVQRKTLATKMRVRVIGDISSENIAKQLLSLALVHHGGSHFRTCRDKTGNFKYKCVAHISPKPTAIVLDAVVCPDRTDPYRHLKEEIIKRCGESKTQEIRYLLIGEQLEDRKPQ</sequence>
<evidence type="ECO:0000313" key="4">
    <source>
        <dbReference type="EMBL" id="GBM86449.1"/>
    </source>
</evidence>
<feature type="domain" description="DUF7041" evidence="3">
    <location>
        <begin position="99"/>
        <end position="152"/>
    </location>
</feature>
<comment type="cofactor">
    <cofactor evidence="1">
        <name>Mg(2+)</name>
        <dbReference type="ChEBI" id="CHEBI:18420"/>
    </cofactor>
</comment>
<keyword evidence="1" id="KW-0347">Helicase</keyword>
<keyword evidence="1" id="KW-0378">Hydrolase</keyword>
<keyword evidence="1" id="KW-0067">ATP-binding</keyword>
<keyword evidence="1" id="KW-0227">DNA damage</keyword>
<dbReference type="EMBL" id="BGPR01003314">
    <property type="protein sequence ID" value="GBM86449.1"/>
    <property type="molecule type" value="Genomic_DNA"/>
</dbReference>
<dbReference type="GO" id="GO:0043139">
    <property type="term" value="F:5'-3' DNA helicase activity"/>
    <property type="evidence" value="ECO:0007669"/>
    <property type="project" value="UniProtKB-EC"/>
</dbReference>
<comment type="similarity">
    <text evidence="1">Belongs to the helicase family.</text>
</comment>
<comment type="catalytic activity">
    <reaction evidence="1">
        <text>ATP + H2O = ADP + phosphate + H(+)</text>
        <dbReference type="Rhea" id="RHEA:13065"/>
        <dbReference type="ChEBI" id="CHEBI:15377"/>
        <dbReference type="ChEBI" id="CHEBI:15378"/>
        <dbReference type="ChEBI" id="CHEBI:30616"/>
        <dbReference type="ChEBI" id="CHEBI:43474"/>
        <dbReference type="ChEBI" id="CHEBI:456216"/>
        <dbReference type="EC" id="5.6.2.3"/>
    </reaction>
</comment>
<name>A0A4Y2JA81_ARAVE</name>
<dbReference type="AlphaFoldDB" id="A0A4Y2JA81"/>
<evidence type="ECO:0000313" key="5">
    <source>
        <dbReference type="Proteomes" id="UP000499080"/>
    </source>
</evidence>
<keyword evidence="5" id="KW-1185">Reference proteome</keyword>
<comment type="caution">
    <text evidence="4">The sequence shown here is derived from an EMBL/GenBank/DDBJ whole genome shotgun (WGS) entry which is preliminary data.</text>
</comment>
<dbReference type="GO" id="GO:0006281">
    <property type="term" value="P:DNA repair"/>
    <property type="evidence" value="ECO:0007669"/>
    <property type="project" value="UniProtKB-KW"/>
</dbReference>
<evidence type="ECO:0000259" key="2">
    <source>
        <dbReference type="Pfam" id="PF05970"/>
    </source>
</evidence>
<dbReference type="OrthoDB" id="6434334at2759"/>
<dbReference type="GO" id="GO:0005524">
    <property type="term" value="F:ATP binding"/>
    <property type="evidence" value="ECO:0007669"/>
    <property type="project" value="UniProtKB-KW"/>
</dbReference>
<keyword evidence="1" id="KW-0547">Nucleotide-binding</keyword>
<dbReference type="GO" id="GO:0016887">
    <property type="term" value="F:ATP hydrolysis activity"/>
    <property type="evidence" value="ECO:0007669"/>
    <property type="project" value="RHEA"/>
</dbReference>